<accession>A0A061RIM0</accession>
<evidence type="ECO:0000256" key="5">
    <source>
        <dbReference type="ARBA" id="ARBA00023212"/>
    </source>
</evidence>
<dbReference type="GO" id="GO:0007052">
    <property type="term" value="P:mitotic spindle organization"/>
    <property type="evidence" value="ECO:0007669"/>
    <property type="project" value="TreeGrafter"/>
</dbReference>
<gene>
    <name evidence="10" type="ORF">TSPGSL018_4010</name>
</gene>
<feature type="region of interest" description="Disordered" evidence="7">
    <location>
        <begin position="399"/>
        <end position="526"/>
    </location>
</feature>
<dbReference type="GO" id="GO:0060285">
    <property type="term" value="P:cilium-dependent cell motility"/>
    <property type="evidence" value="ECO:0007669"/>
    <property type="project" value="TreeGrafter"/>
</dbReference>
<dbReference type="GO" id="GO:0043014">
    <property type="term" value="F:alpha-tubulin binding"/>
    <property type="evidence" value="ECO:0007669"/>
    <property type="project" value="TreeGrafter"/>
</dbReference>
<evidence type="ECO:0000256" key="1">
    <source>
        <dbReference type="ARBA" id="ARBA00004138"/>
    </source>
</evidence>
<organism evidence="10">
    <name type="scientific">Tetraselmis sp. GSL018</name>
    <dbReference type="NCBI Taxonomy" id="582737"/>
    <lineage>
        <taxon>Eukaryota</taxon>
        <taxon>Viridiplantae</taxon>
        <taxon>Chlorophyta</taxon>
        <taxon>core chlorophytes</taxon>
        <taxon>Chlorodendrophyceae</taxon>
        <taxon>Chlorodendrales</taxon>
        <taxon>Chlorodendraceae</taxon>
        <taxon>Tetraselmis</taxon>
    </lineage>
</organism>
<dbReference type="PROSITE" id="PS51336">
    <property type="entry name" value="DM10"/>
    <property type="match status" value="2"/>
</dbReference>
<dbReference type="AlphaFoldDB" id="A0A061RIM0"/>
<sequence>MRLMEKEQDYRWLVLDKKVLRFYCSWDDRKSLFGDKLPFILHYFLSDDTVEVAEVQLRNSGRDPYPLLLKRGRLPKYLYSIGARPMSAGTRERANFQYYHWKDLGVGKSVYVYGREMKIFDCDEFTRNWYKERLGIDMPSKEVKFERKPKTREPEIPPDALGIGREEDTRQNCLSLIPKPPKPNWHQFQNSGGQTMRFYAWMVEDPEQGFTYGHESDRDRRFIVSYHLMDDTVSIFEPPRRNSGIVSGKYLERGVLRKPGSRTVKYMARDFYEGARLIVHSRLFELGEPDLFTMNYQENRRDMFPMCDYHRVITRISDEIHSQDLTEELKSALIDVDDNGDGVVEKHLLVAAMRHVGVELAQAEATAISKRLDQNARVVPILDLLGELGCTAQEEPCTAREFQQPEESQHLDSWRPSDRRRSSHRSPPPSDRRQSSQESPPGEPAHSAWGSSTQGTASPRENLYKSQRSAFPPEPDSESMPVAGTVNRRNSLQSSESLYDQGSRRSSRCGSFGSTGNRRNASHGLW</sequence>
<evidence type="ECO:0000256" key="4">
    <source>
        <dbReference type="ARBA" id="ARBA00022737"/>
    </source>
</evidence>
<feature type="domain" description="DM10" evidence="9">
    <location>
        <begin position="16"/>
        <end position="134"/>
    </location>
</feature>
<feature type="compositionally biased region" description="Basic and acidic residues" evidence="7">
    <location>
        <begin position="407"/>
        <end position="420"/>
    </location>
</feature>
<keyword evidence="4" id="KW-0677">Repeat</keyword>
<dbReference type="GO" id="GO:0000281">
    <property type="term" value="P:mitotic cytokinesis"/>
    <property type="evidence" value="ECO:0007669"/>
    <property type="project" value="TreeGrafter"/>
</dbReference>
<dbReference type="GO" id="GO:0005509">
    <property type="term" value="F:calcium ion binding"/>
    <property type="evidence" value="ECO:0007669"/>
    <property type="project" value="InterPro"/>
</dbReference>
<proteinExistence type="predicted"/>
<evidence type="ECO:0000256" key="7">
    <source>
        <dbReference type="SAM" id="MobiDB-lite"/>
    </source>
</evidence>
<evidence type="ECO:0000256" key="6">
    <source>
        <dbReference type="ARBA" id="ARBA00023273"/>
    </source>
</evidence>
<dbReference type="InterPro" id="IPR002048">
    <property type="entry name" value="EF_hand_dom"/>
</dbReference>
<dbReference type="EMBL" id="GBEZ01015689">
    <property type="protein sequence ID" value="JAC70495.1"/>
    <property type="molecule type" value="Transcribed_RNA"/>
</dbReference>
<feature type="compositionally biased region" description="Polar residues" evidence="7">
    <location>
        <begin position="487"/>
        <end position="500"/>
    </location>
</feature>
<keyword evidence="6" id="KW-0966">Cell projection</keyword>
<dbReference type="InterPro" id="IPR040193">
    <property type="entry name" value="EFHC1/EFHC2/EFHB"/>
</dbReference>
<dbReference type="GO" id="GO:0005930">
    <property type="term" value="C:axoneme"/>
    <property type="evidence" value="ECO:0007669"/>
    <property type="project" value="TreeGrafter"/>
</dbReference>
<evidence type="ECO:0000259" key="9">
    <source>
        <dbReference type="PROSITE" id="PS51336"/>
    </source>
</evidence>
<dbReference type="Gene3D" id="2.30.29.170">
    <property type="match status" value="2"/>
</dbReference>
<name>A0A061RIM0_9CHLO</name>
<feature type="domain" description="DM10" evidence="9">
    <location>
        <begin position="192"/>
        <end position="301"/>
    </location>
</feature>
<dbReference type="FunFam" id="2.30.29.170:FF:000001">
    <property type="entry name" value="EF-hand domain containing 1"/>
    <property type="match status" value="1"/>
</dbReference>
<dbReference type="PANTHER" id="PTHR12086:SF9">
    <property type="entry name" value="EF-HAND DOMAIN-CONTAINING PROTEIN 1"/>
    <property type="match status" value="1"/>
</dbReference>
<dbReference type="SMART" id="SM00676">
    <property type="entry name" value="DM10"/>
    <property type="match status" value="2"/>
</dbReference>
<reference evidence="10" key="1">
    <citation type="submission" date="2014-05" db="EMBL/GenBank/DDBJ databases">
        <title>The transcriptome of the halophilic microalga Tetraselmis sp. GSL018 isolated from the Great Salt Lake, Utah.</title>
        <authorList>
            <person name="Jinkerson R.E."/>
            <person name="D'Adamo S."/>
            <person name="Posewitz M.C."/>
        </authorList>
    </citation>
    <scope>NUCLEOTIDE SEQUENCE</scope>
    <source>
        <strain evidence="10">GSL018</strain>
    </source>
</reference>
<evidence type="ECO:0000256" key="2">
    <source>
        <dbReference type="ARBA" id="ARBA00004245"/>
    </source>
</evidence>
<protein>
    <submittedName>
        <fullName evidence="10">Ef-hand domain-containing protein 1</fullName>
    </submittedName>
</protein>
<feature type="domain" description="EF-hand" evidence="8">
    <location>
        <begin position="324"/>
        <end position="359"/>
    </location>
</feature>
<keyword evidence="5" id="KW-0206">Cytoskeleton</keyword>
<dbReference type="Pfam" id="PF06565">
    <property type="entry name" value="DM10_dom"/>
    <property type="match status" value="2"/>
</dbReference>
<evidence type="ECO:0000259" key="8">
    <source>
        <dbReference type="PROSITE" id="PS50222"/>
    </source>
</evidence>
<dbReference type="PROSITE" id="PS50222">
    <property type="entry name" value="EF_HAND_2"/>
    <property type="match status" value="1"/>
</dbReference>
<feature type="compositionally biased region" description="Polar residues" evidence="7">
    <location>
        <begin position="449"/>
        <end position="469"/>
    </location>
</feature>
<dbReference type="InterPro" id="IPR006602">
    <property type="entry name" value="DM10_dom"/>
</dbReference>
<evidence type="ECO:0000313" key="10">
    <source>
        <dbReference type="EMBL" id="JAC70495.1"/>
    </source>
</evidence>
<dbReference type="PANTHER" id="PTHR12086">
    <property type="entry name" value="EF-HAND DOMAIN C-TERMINAL CONTAINING PROTEIN"/>
    <property type="match status" value="1"/>
</dbReference>
<comment type="subcellular location">
    <subcellularLocation>
        <location evidence="1">Cell projection</location>
        <location evidence="1">Cilium</location>
    </subcellularLocation>
    <subcellularLocation>
        <location evidence="2">Cytoplasm</location>
        <location evidence="2">Cytoskeleton</location>
    </subcellularLocation>
</comment>
<evidence type="ECO:0000256" key="3">
    <source>
        <dbReference type="ARBA" id="ARBA00022490"/>
    </source>
</evidence>
<keyword evidence="3" id="KW-0963">Cytoplasm</keyword>
<dbReference type="GO" id="GO:0072686">
    <property type="term" value="C:mitotic spindle"/>
    <property type="evidence" value="ECO:0007669"/>
    <property type="project" value="TreeGrafter"/>
</dbReference>